<keyword evidence="3 7" id="KW-0813">Transport</keyword>
<evidence type="ECO:0000256" key="3">
    <source>
        <dbReference type="ARBA" id="ARBA00022448"/>
    </source>
</evidence>
<evidence type="ECO:0000313" key="10">
    <source>
        <dbReference type="EMBL" id="KAJ8888957.1"/>
    </source>
</evidence>
<dbReference type="Proteomes" id="UP001159363">
    <property type="component" value="Chromosome 3"/>
</dbReference>
<evidence type="ECO:0000256" key="2">
    <source>
        <dbReference type="ARBA" id="ARBA00006175"/>
    </source>
</evidence>
<evidence type="ECO:0000256" key="7">
    <source>
        <dbReference type="RuleBase" id="RU000477"/>
    </source>
</evidence>
<comment type="caution">
    <text evidence="10">The sequence shown here is derived from an EMBL/GenBank/DDBJ whole genome shotgun (WGS) entry which is preliminary data.</text>
</comment>
<keyword evidence="11" id="KW-1185">Reference proteome</keyword>
<dbReference type="SUPFAM" id="SSF81338">
    <property type="entry name" value="Aquaporin-like"/>
    <property type="match status" value="1"/>
</dbReference>
<dbReference type="InterPro" id="IPR000425">
    <property type="entry name" value="MIP"/>
</dbReference>
<name>A0ABQ9HX52_9NEOP</name>
<keyword evidence="4 7" id="KW-0812">Transmembrane</keyword>
<feature type="transmembrane region" description="Helical" evidence="8">
    <location>
        <begin position="441"/>
        <end position="462"/>
    </location>
</feature>
<dbReference type="EMBL" id="JARBHB010000003">
    <property type="protein sequence ID" value="KAJ8888957.1"/>
    <property type="molecule type" value="Genomic_DNA"/>
</dbReference>
<accession>A0ABQ9HX52</accession>
<dbReference type="InterPro" id="IPR034294">
    <property type="entry name" value="Aquaporin_transptr"/>
</dbReference>
<dbReference type="PANTHER" id="PTHR19139:SF270">
    <property type="entry name" value="ENTOMOGLYCEROPORIN 1-RELATED"/>
    <property type="match status" value="1"/>
</dbReference>
<keyword evidence="5 8" id="KW-1133">Transmembrane helix</keyword>
<feature type="transmembrane region" description="Helical" evidence="8">
    <location>
        <begin position="234"/>
        <end position="261"/>
    </location>
</feature>
<organism evidence="10 11">
    <name type="scientific">Dryococelus australis</name>
    <dbReference type="NCBI Taxonomy" id="614101"/>
    <lineage>
        <taxon>Eukaryota</taxon>
        <taxon>Metazoa</taxon>
        <taxon>Ecdysozoa</taxon>
        <taxon>Arthropoda</taxon>
        <taxon>Hexapoda</taxon>
        <taxon>Insecta</taxon>
        <taxon>Pterygota</taxon>
        <taxon>Neoptera</taxon>
        <taxon>Polyneoptera</taxon>
        <taxon>Phasmatodea</taxon>
        <taxon>Verophasmatodea</taxon>
        <taxon>Anareolatae</taxon>
        <taxon>Phasmatidae</taxon>
        <taxon>Eurycanthinae</taxon>
        <taxon>Dryococelus</taxon>
    </lineage>
</organism>
<keyword evidence="6 8" id="KW-0472">Membrane</keyword>
<dbReference type="PROSITE" id="PS00221">
    <property type="entry name" value="MIP"/>
    <property type="match status" value="1"/>
</dbReference>
<protein>
    <submittedName>
        <fullName evidence="10">Uncharacterized protein</fullName>
    </submittedName>
</protein>
<keyword evidence="9" id="KW-0732">Signal</keyword>
<reference evidence="10 11" key="1">
    <citation type="submission" date="2023-02" db="EMBL/GenBank/DDBJ databases">
        <title>LHISI_Scaffold_Assembly.</title>
        <authorList>
            <person name="Stuart O.P."/>
            <person name="Cleave R."/>
            <person name="Magrath M.J.L."/>
            <person name="Mikheyev A.S."/>
        </authorList>
    </citation>
    <scope>NUCLEOTIDE SEQUENCE [LARGE SCALE GENOMIC DNA]</scope>
    <source>
        <strain evidence="10">Daus_M_001</strain>
        <tissue evidence="10">Leg muscle</tissue>
    </source>
</reference>
<feature type="chain" id="PRO_5045908377" evidence="9">
    <location>
        <begin position="17"/>
        <end position="491"/>
    </location>
</feature>
<comment type="subcellular location">
    <subcellularLocation>
        <location evidence="1">Membrane</location>
        <topology evidence="1">Multi-pass membrane protein</topology>
    </subcellularLocation>
</comment>
<evidence type="ECO:0000256" key="6">
    <source>
        <dbReference type="ARBA" id="ARBA00023136"/>
    </source>
</evidence>
<evidence type="ECO:0000256" key="4">
    <source>
        <dbReference type="ARBA" id="ARBA00022692"/>
    </source>
</evidence>
<feature type="signal peptide" evidence="9">
    <location>
        <begin position="1"/>
        <end position="16"/>
    </location>
</feature>
<dbReference type="PANTHER" id="PTHR19139">
    <property type="entry name" value="AQUAPORIN TRANSPORTER"/>
    <property type="match status" value="1"/>
</dbReference>
<dbReference type="CDD" id="cd00333">
    <property type="entry name" value="MIP"/>
    <property type="match status" value="1"/>
</dbReference>
<dbReference type="InterPro" id="IPR022357">
    <property type="entry name" value="MIP_CS"/>
</dbReference>
<dbReference type="PRINTS" id="PR00783">
    <property type="entry name" value="MINTRINSICP"/>
</dbReference>
<evidence type="ECO:0000313" key="11">
    <source>
        <dbReference type="Proteomes" id="UP001159363"/>
    </source>
</evidence>
<proteinExistence type="inferred from homology"/>
<comment type="similarity">
    <text evidence="2 7">Belongs to the MIP/aquaporin (TC 1.A.8) family.</text>
</comment>
<dbReference type="Pfam" id="PF00230">
    <property type="entry name" value="MIP"/>
    <property type="match status" value="1"/>
</dbReference>
<sequence>MRPLIWALFTFRAVVRLDSPLRWQPTITPLSKSDNSVPHAISLSTDSTPAYSLWWPRKSTDDPELFSRNSRRREAIYTRDSRDGGKIVTGCDRDAITCLTIAAGSLAFRQFVQRQHKSTRSAFLTADNESAVNYGNQAVYGSGPRSLGCFPPTKAVPGGVSNFRTWELCGMMPLVVAFLGSKFPALAFTLLDTRFPLHRLLRPLLIASQISLLHPHSKNLLSFGKLFKNYKGGLGWSAATIALAEFLGTAFMVFFICMANVVGITEEEPSTFQKSVSSGFAVAVIIQIFGHISAAHLNPAVTFAAVILGNVNIPLACVYLLAECGGAIVGYGFMQVLLPLELLTEGAPNGSCCALCVTVPHGSLSVLQALVLEGVATAFLVLMVCSCWDDRNRHRQDSVPLKFAFLITAVACILGPMTGASMNPARTLGPAVWTNHWDYHWIYWVGPSLGAIVASSGYRLVFVEQSSVDLPSCNGEVIKVAEVQRRETAVP</sequence>
<feature type="transmembrane region" description="Helical" evidence="8">
    <location>
        <begin position="400"/>
        <end position="421"/>
    </location>
</feature>
<gene>
    <name evidence="10" type="ORF">PR048_008451</name>
</gene>
<evidence type="ECO:0000256" key="5">
    <source>
        <dbReference type="ARBA" id="ARBA00022989"/>
    </source>
</evidence>
<dbReference type="Gene3D" id="1.20.1080.10">
    <property type="entry name" value="Glycerol uptake facilitator protein"/>
    <property type="match status" value="1"/>
</dbReference>
<dbReference type="InterPro" id="IPR023271">
    <property type="entry name" value="Aquaporin-like"/>
</dbReference>
<evidence type="ECO:0000256" key="1">
    <source>
        <dbReference type="ARBA" id="ARBA00004141"/>
    </source>
</evidence>
<evidence type="ECO:0000256" key="8">
    <source>
        <dbReference type="SAM" id="Phobius"/>
    </source>
</evidence>
<feature type="transmembrane region" description="Helical" evidence="8">
    <location>
        <begin position="367"/>
        <end position="388"/>
    </location>
</feature>
<evidence type="ECO:0000256" key="9">
    <source>
        <dbReference type="SAM" id="SignalP"/>
    </source>
</evidence>
<feature type="transmembrane region" description="Helical" evidence="8">
    <location>
        <begin position="281"/>
        <end position="308"/>
    </location>
</feature>